<dbReference type="EMBL" id="BART01033178">
    <property type="protein sequence ID" value="GAH17716.1"/>
    <property type="molecule type" value="Genomic_DNA"/>
</dbReference>
<comment type="caution">
    <text evidence="1">The sequence shown here is derived from an EMBL/GenBank/DDBJ whole genome shotgun (WGS) entry which is preliminary data.</text>
</comment>
<accession>X1DAA8</accession>
<organism evidence="1">
    <name type="scientific">marine sediment metagenome</name>
    <dbReference type="NCBI Taxonomy" id="412755"/>
    <lineage>
        <taxon>unclassified sequences</taxon>
        <taxon>metagenomes</taxon>
        <taxon>ecological metagenomes</taxon>
    </lineage>
</organism>
<gene>
    <name evidence="1" type="ORF">S01H4_57104</name>
</gene>
<sequence>SEEKKLRFKVIETEKDGDIVDHETKEVVGHGSLITQMVVPICPFCDGEMSEDYPHLKEFVCHKCGFTAKFLKKFWDNGVPSEVI</sequence>
<dbReference type="AlphaFoldDB" id="X1DAA8"/>
<name>X1DAA8_9ZZZZ</name>
<protein>
    <submittedName>
        <fullName evidence="1">Uncharacterized protein</fullName>
    </submittedName>
</protein>
<feature type="non-terminal residue" evidence="1">
    <location>
        <position position="1"/>
    </location>
</feature>
<proteinExistence type="predicted"/>
<evidence type="ECO:0000313" key="1">
    <source>
        <dbReference type="EMBL" id="GAH17716.1"/>
    </source>
</evidence>
<reference evidence="1" key="1">
    <citation type="journal article" date="2014" name="Front. Microbiol.">
        <title>High frequency of phylogenetically diverse reductive dehalogenase-homologous genes in deep subseafloor sedimentary metagenomes.</title>
        <authorList>
            <person name="Kawai M."/>
            <person name="Futagami T."/>
            <person name="Toyoda A."/>
            <person name="Takaki Y."/>
            <person name="Nishi S."/>
            <person name="Hori S."/>
            <person name="Arai W."/>
            <person name="Tsubouchi T."/>
            <person name="Morono Y."/>
            <person name="Uchiyama I."/>
            <person name="Ito T."/>
            <person name="Fujiyama A."/>
            <person name="Inagaki F."/>
            <person name="Takami H."/>
        </authorList>
    </citation>
    <scope>NUCLEOTIDE SEQUENCE</scope>
    <source>
        <strain evidence="1">Expedition CK06-06</strain>
    </source>
</reference>